<dbReference type="AlphaFoldDB" id="A0A4Q0Y6B2"/>
<reference evidence="4 5" key="1">
    <citation type="submission" date="2017-10" db="EMBL/GenBank/DDBJ databases">
        <title>Genomics of the genus Arcobacter.</title>
        <authorList>
            <person name="Perez-Cataluna A."/>
            <person name="Figueras M.J."/>
        </authorList>
    </citation>
    <scope>NUCLEOTIDE SEQUENCE [LARGE SCALE GENOMIC DNA]</scope>
    <source>
        <strain evidence="4 5">DSM 24636</strain>
    </source>
</reference>
<dbReference type="Gene3D" id="1.25.40.20">
    <property type="entry name" value="Ankyrin repeat-containing domain"/>
    <property type="match status" value="1"/>
</dbReference>
<evidence type="ECO:0000256" key="1">
    <source>
        <dbReference type="ARBA" id="ARBA00022737"/>
    </source>
</evidence>
<keyword evidence="2 3" id="KW-0040">ANK repeat</keyword>
<name>A0A4Q0Y6B2_9BACT</name>
<dbReference type="Pfam" id="PF00023">
    <property type="entry name" value="Ank"/>
    <property type="match status" value="1"/>
</dbReference>
<organism evidence="4 5">
    <name type="scientific">Halarcobacter anaerophilus</name>
    <dbReference type="NCBI Taxonomy" id="877500"/>
    <lineage>
        <taxon>Bacteria</taxon>
        <taxon>Pseudomonadati</taxon>
        <taxon>Campylobacterota</taxon>
        <taxon>Epsilonproteobacteria</taxon>
        <taxon>Campylobacterales</taxon>
        <taxon>Arcobacteraceae</taxon>
        <taxon>Halarcobacter</taxon>
    </lineage>
</organism>
<evidence type="ECO:0000256" key="3">
    <source>
        <dbReference type="PROSITE-ProRule" id="PRU00023"/>
    </source>
</evidence>
<gene>
    <name evidence="4" type="ORF">CRV06_03185</name>
</gene>
<dbReference type="SMART" id="SM00248">
    <property type="entry name" value="ANK"/>
    <property type="match status" value="3"/>
</dbReference>
<evidence type="ECO:0000313" key="4">
    <source>
        <dbReference type="EMBL" id="RXJ63961.1"/>
    </source>
</evidence>
<dbReference type="PROSITE" id="PS50297">
    <property type="entry name" value="ANK_REP_REGION"/>
    <property type="match status" value="2"/>
</dbReference>
<keyword evidence="5" id="KW-1185">Reference proteome</keyword>
<proteinExistence type="predicted"/>
<protein>
    <submittedName>
        <fullName evidence="4">Ankyrin repeat domain-containing protein</fullName>
    </submittedName>
</protein>
<dbReference type="OrthoDB" id="9811849at2"/>
<comment type="caution">
    <text evidence="4">The sequence shown here is derived from an EMBL/GenBank/DDBJ whole genome shotgun (WGS) entry which is preliminary data.</text>
</comment>
<keyword evidence="1" id="KW-0677">Repeat</keyword>
<dbReference type="InterPro" id="IPR036770">
    <property type="entry name" value="Ankyrin_rpt-contain_sf"/>
</dbReference>
<feature type="repeat" description="ANK" evidence="3">
    <location>
        <begin position="27"/>
        <end position="59"/>
    </location>
</feature>
<evidence type="ECO:0000313" key="5">
    <source>
        <dbReference type="Proteomes" id="UP000290191"/>
    </source>
</evidence>
<accession>A0A4Q0Y6B2</accession>
<dbReference type="EMBL" id="PDKO01000002">
    <property type="protein sequence ID" value="RXJ63961.1"/>
    <property type="molecule type" value="Genomic_DNA"/>
</dbReference>
<evidence type="ECO:0000256" key="2">
    <source>
        <dbReference type="ARBA" id="ARBA00023043"/>
    </source>
</evidence>
<dbReference type="PROSITE" id="PS50088">
    <property type="entry name" value="ANK_REPEAT"/>
    <property type="match status" value="2"/>
</dbReference>
<dbReference type="SUPFAM" id="SSF48403">
    <property type="entry name" value="Ankyrin repeat"/>
    <property type="match status" value="1"/>
</dbReference>
<dbReference type="Pfam" id="PF12796">
    <property type="entry name" value="Ank_2"/>
    <property type="match status" value="1"/>
</dbReference>
<sequence>MSFTDITKTWLRENDYDINDLNKQGKYGNSAVMKAAREGKVDIVKELIGKGVNLDIKNVDGNSALWNACFASSYECFYALIDGGIDINSKNDNGVTALMYCASAGKEDFVKLLLENSADATLENLDGFKAIDLAVTPKIFKMLKNATLSR</sequence>
<dbReference type="Proteomes" id="UP000290191">
    <property type="component" value="Unassembled WGS sequence"/>
</dbReference>
<dbReference type="PANTHER" id="PTHR24198">
    <property type="entry name" value="ANKYRIN REPEAT AND PROTEIN KINASE DOMAIN-CONTAINING PROTEIN"/>
    <property type="match status" value="1"/>
</dbReference>
<dbReference type="STRING" id="877500.GCA_000935065_03038"/>
<dbReference type="InterPro" id="IPR002110">
    <property type="entry name" value="Ankyrin_rpt"/>
</dbReference>
<dbReference type="RefSeq" id="WP_044419144.1">
    <property type="nucleotide sequence ID" value="NZ_CP041070.1"/>
</dbReference>
<feature type="repeat" description="ANK" evidence="3">
    <location>
        <begin position="93"/>
        <end position="125"/>
    </location>
</feature>
<dbReference type="PANTHER" id="PTHR24198:SF165">
    <property type="entry name" value="ANKYRIN REPEAT-CONTAINING PROTEIN-RELATED"/>
    <property type="match status" value="1"/>
</dbReference>